<evidence type="ECO:0000313" key="3">
    <source>
        <dbReference type="Proteomes" id="UP000239772"/>
    </source>
</evidence>
<accession>A0A2T1HMZ0</accession>
<name>A0A2T1HMZ0_9HYPH</name>
<dbReference type="RefSeq" id="WP_106339704.1">
    <property type="nucleotide sequence ID" value="NZ_PVZS01000033.1"/>
</dbReference>
<organism evidence="2 3">
    <name type="scientific">Alsobacter soli</name>
    <dbReference type="NCBI Taxonomy" id="2109933"/>
    <lineage>
        <taxon>Bacteria</taxon>
        <taxon>Pseudomonadati</taxon>
        <taxon>Pseudomonadota</taxon>
        <taxon>Alphaproteobacteria</taxon>
        <taxon>Hyphomicrobiales</taxon>
        <taxon>Alsobacteraceae</taxon>
        <taxon>Alsobacter</taxon>
    </lineage>
</organism>
<dbReference type="EMBL" id="PVZS01000033">
    <property type="protein sequence ID" value="PSC03018.1"/>
    <property type="molecule type" value="Genomic_DNA"/>
</dbReference>
<protein>
    <submittedName>
        <fullName evidence="2">Uncharacterized protein</fullName>
    </submittedName>
</protein>
<feature type="transmembrane region" description="Helical" evidence="1">
    <location>
        <begin position="21"/>
        <end position="39"/>
    </location>
</feature>
<reference evidence="3" key="1">
    <citation type="submission" date="2018-03" db="EMBL/GenBank/DDBJ databases">
        <authorList>
            <person name="Sun L."/>
            <person name="Liu H."/>
            <person name="Chen W."/>
            <person name="Huang K."/>
            <person name="Liu W."/>
            <person name="Gao X."/>
        </authorList>
    </citation>
    <scope>NUCLEOTIDE SEQUENCE [LARGE SCALE GENOMIC DNA]</scope>
    <source>
        <strain evidence="3">SH9</strain>
    </source>
</reference>
<evidence type="ECO:0000256" key="1">
    <source>
        <dbReference type="SAM" id="Phobius"/>
    </source>
</evidence>
<keyword evidence="1" id="KW-0472">Membrane</keyword>
<keyword evidence="1" id="KW-1133">Transmembrane helix</keyword>
<keyword evidence="3" id="KW-1185">Reference proteome</keyword>
<dbReference type="AlphaFoldDB" id="A0A2T1HMZ0"/>
<evidence type="ECO:0000313" key="2">
    <source>
        <dbReference type="EMBL" id="PSC03018.1"/>
    </source>
</evidence>
<dbReference type="Proteomes" id="UP000239772">
    <property type="component" value="Unassembled WGS sequence"/>
</dbReference>
<comment type="caution">
    <text evidence="2">The sequence shown here is derived from an EMBL/GenBank/DDBJ whole genome shotgun (WGS) entry which is preliminary data.</text>
</comment>
<proteinExistence type="predicted"/>
<sequence>MTSWFEKRRQRRRKRERMEELLAWIVVPAMAFGLYWGWLQVRDQLKATPIMNIISGKDKGAGP</sequence>
<gene>
    <name evidence="2" type="ORF">SLNSH_21165</name>
</gene>
<keyword evidence="1" id="KW-0812">Transmembrane</keyword>